<dbReference type="FunFam" id="1.10.3470.10:FF:000001">
    <property type="entry name" value="Vitamin B12 ABC transporter permease BtuC"/>
    <property type="match status" value="1"/>
</dbReference>
<dbReference type="InterPro" id="IPR000522">
    <property type="entry name" value="ABC_transptr_permease_BtuC"/>
</dbReference>
<dbReference type="AlphaFoldDB" id="A0A8J6YN16"/>
<dbReference type="Proteomes" id="UP000631034">
    <property type="component" value="Unassembled WGS sequence"/>
</dbReference>
<keyword evidence="4" id="KW-1003">Cell membrane</keyword>
<organism evidence="9 10">
    <name type="scientific">Phaeovibrio sulfidiphilus</name>
    <dbReference type="NCBI Taxonomy" id="1220600"/>
    <lineage>
        <taxon>Bacteria</taxon>
        <taxon>Pseudomonadati</taxon>
        <taxon>Pseudomonadota</taxon>
        <taxon>Alphaproteobacteria</taxon>
        <taxon>Rhodospirillales</taxon>
        <taxon>Rhodospirillaceae</taxon>
        <taxon>Phaeovibrio</taxon>
    </lineage>
</organism>
<proteinExistence type="inferred from homology"/>
<name>A0A8J6YN16_9PROT</name>
<feature type="transmembrane region" description="Helical" evidence="8">
    <location>
        <begin position="99"/>
        <end position="117"/>
    </location>
</feature>
<feature type="transmembrane region" description="Helical" evidence="8">
    <location>
        <begin position="67"/>
        <end position="87"/>
    </location>
</feature>
<keyword evidence="6 8" id="KW-1133">Transmembrane helix</keyword>
<dbReference type="PANTHER" id="PTHR30472">
    <property type="entry name" value="FERRIC ENTEROBACTIN TRANSPORT SYSTEM PERMEASE PROTEIN"/>
    <property type="match status" value="1"/>
</dbReference>
<evidence type="ECO:0000256" key="2">
    <source>
        <dbReference type="ARBA" id="ARBA00007935"/>
    </source>
</evidence>
<dbReference type="GO" id="GO:0022857">
    <property type="term" value="F:transmembrane transporter activity"/>
    <property type="evidence" value="ECO:0007669"/>
    <property type="project" value="InterPro"/>
</dbReference>
<dbReference type="SUPFAM" id="SSF81345">
    <property type="entry name" value="ABC transporter involved in vitamin B12 uptake, BtuC"/>
    <property type="match status" value="1"/>
</dbReference>
<dbReference type="Pfam" id="PF01032">
    <property type="entry name" value="FecCD"/>
    <property type="match status" value="1"/>
</dbReference>
<evidence type="ECO:0000313" key="9">
    <source>
        <dbReference type="EMBL" id="MBE1236894.1"/>
    </source>
</evidence>
<dbReference type="CDD" id="cd06550">
    <property type="entry name" value="TM_ABC_iron-siderophores_like"/>
    <property type="match status" value="1"/>
</dbReference>
<dbReference type="Gene3D" id="1.10.3470.10">
    <property type="entry name" value="ABC transporter involved in vitamin B12 uptake, BtuC"/>
    <property type="match status" value="1"/>
</dbReference>
<dbReference type="GO" id="GO:0033214">
    <property type="term" value="P:siderophore-iron import into cell"/>
    <property type="evidence" value="ECO:0007669"/>
    <property type="project" value="TreeGrafter"/>
</dbReference>
<feature type="transmembrane region" description="Helical" evidence="8">
    <location>
        <begin position="320"/>
        <end position="337"/>
    </location>
</feature>
<dbReference type="GO" id="GO:0005886">
    <property type="term" value="C:plasma membrane"/>
    <property type="evidence" value="ECO:0007669"/>
    <property type="project" value="UniProtKB-SubCell"/>
</dbReference>
<feature type="transmembrane region" description="Helical" evidence="8">
    <location>
        <begin position="123"/>
        <end position="147"/>
    </location>
</feature>
<accession>A0A8J6YN16</accession>
<feature type="transmembrane region" description="Helical" evidence="8">
    <location>
        <begin position="202"/>
        <end position="222"/>
    </location>
</feature>
<comment type="subcellular location">
    <subcellularLocation>
        <location evidence="1">Cell membrane</location>
        <topology evidence="1">Multi-pass membrane protein</topology>
    </subcellularLocation>
</comment>
<dbReference type="EMBL" id="JACZHT010000002">
    <property type="protein sequence ID" value="MBE1236894.1"/>
    <property type="molecule type" value="Genomic_DNA"/>
</dbReference>
<comment type="caution">
    <text evidence="9">The sequence shown here is derived from an EMBL/GenBank/DDBJ whole genome shotgun (WGS) entry which is preliminary data.</text>
</comment>
<comment type="similarity">
    <text evidence="2">Belongs to the binding-protein-dependent transport system permease family. FecCD subfamily.</text>
</comment>
<keyword evidence="7 8" id="KW-0472">Membrane</keyword>
<evidence type="ECO:0000313" key="10">
    <source>
        <dbReference type="Proteomes" id="UP000631034"/>
    </source>
</evidence>
<keyword evidence="10" id="KW-1185">Reference proteome</keyword>
<feature type="transmembrane region" description="Helical" evidence="8">
    <location>
        <begin position="289"/>
        <end position="308"/>
    </location>
</feature>
<keyword evidence="5 8" id="KW-0812">Transmembrane</keyword>
<evidence type="ECO:0000256" key="7">
    <source>
        <dbReference type="ARBA" id="ARBA00023136"/>
    </source>
</evidence>
<dbReference type="RefSeq" id="WP_192533893.1">
    <property type="nucleotide sequence ID" value="NZ_JACZHT010000002.1"/>
</dbReference>
<protein>
    <submittedName>
        <fullName evidence="9">Iron ABC transporter permease</fullName>
    </submittedName>
</protein>
<dbReference type="PANTHER" id="PTHR30472:SF25">
    <property type="entry name" value="ABC TRANSPORTER PERMEASE PROTEIN MJ0876-RELATED"/>
    <property type="match status" value="1"/>
</dbReference>
<evidence type="ECO:0000256" key="6">
    <source>
        <dbReference type="ARBA" id="ARBA00022989"/>
    </source>
</evidence>
<feature type="transmembrane region" description="Helical" evidence="8">
    <location>
        <begin position="248"/>
        <end position="274"/>
    </location>
</feature>
<dbReference type="InterPro" id="IPR037294">
    <property type="entry name" value="ABC_BtuC-like"/>
</dbReference>
<evidence type="ECO:0000256" key="3">
    <source>
        <dbReference type="ARBA" id="ARBA00022448"/>
    </source>
</evidence>
<gene>
    <name evidence="9" type="ORF">IHV25_04440</name>
</gene>
<evidence type="ECO:0000256" key="8">
    <source>
        <dbReference type="SAM" id="Phobius"/>
    </source>
</evidence>
<keyword evidence="3" id="KW-0813">Transport</keyword>
<reference evidence="9" key="1">
    <citation type="submission" date="2020-10" db="EMBL/GenBank/DDBJ databases">
        <title>Genome sequence of the unusual species of purple photosynthetic bacteria, Phaeovibrio sulfidiphilus DSM 23193, type strain.</title>
        <authorList>
            <person name="Kyndt J.A."/>
            <person name="Meyer T.E."/>
        </authorList>
    </citation>
    <scope>NUCLEOTIDE SEQUENCE</scope>
    <source>
        <strain evidence="9">DSM 23193</strain>
    </source>
</reference>
<sequence length="348" mass="35853">MTSKTLNRTPERLRILGLVLLALVLGGTTLLALASGTMSLSLGQTVGALWSPETSDGVGAILWEVRLPRVALAILAGAGLAVAGAGTQAVLNNPLVSPSVLGVSAGAAFGASCAIIAGSRLQFVAGDILIALCAFAGALCATLIAWLVATVRRASRETVILAGIAVGFIFSGATIFLQYLAPWQDLRAMVFWGVGSLWNADGSRVAMVSLVLVPGAVVLLGISQKLNALALGDETAFSAGINVRRLRLVTLGLSALISAVVVSACGAIAFVGLIAPHMARLIFGHDNRWLVPASMLTGALLLLGADTLARTLFAPQELPVGVATALIGGPFFLFLLLRRRRDWWGGGS</sequence>
<evidence type="ECO:0000256" key="4">
    <source>
        <dbReference type="ARBA" id="ARBA00022475"/>
    </source>
</evidence>
<feature type="transmembrane region" description="Helical" evidence="8">
    <location>
        <begin position="159"/>
        <end position="182"/>
    </location>
</feature>
<evidence type="ECO:0000256" key="5">
    <source>
        <dbReference type="ARBA" id="ARBA00022692"/>
    </source>
</evidence>
<evidence type="ECO:0000256" key="1">
    <source>
        <dbReference type="ARBA" id="ARBA00004651"/>
    </source>
</evidence>